<dbReference type="Pfam" id="PF18986">
    <property type="entry name" value="DUF5719"/>
    <property type="match status" value="1"/>
</dbReference>
<dbReference type="InterPro" id="IPR043777">
    <property type="entry name" value="DUF5719"/>
</dbReference>
<sequence length="437" mass="46421">MKIKRPLTIFAALSLVLLISNAINVAVSGGKFSSNYPAVVCPSTPKDLTTAISMPSVKSQIRPIGTKSLSYIPTQTLRYMQAKSPVVLESQGATPIVWQIRKGVWAGATLCSSSQTQQWFVGGAADVTSKGRLILVNSGLSSAIVDIEIWNEIGPQPTKAITIKANSYSEIGIDSLAPGSKAVVVKTVTRAGRVTSYMLDERGRGLRALGGDLINFTAKADKEIFIPAIPHTVRKDRSKTVELPHSLRILVPGEIDARVTVTVFSTDGTFIPAGLENKIVKSGSVVTLDLNPNMPASKFGVRISSDEPIVASVFSQTIAEGKSDFIWSTASPALSEFTLSTSGLSPQLIFIGQNVKVELELFFGNGKRKNLSVKGEDIATVKIPDGVRSISIQKAGKGIYGAGLIATKSGYGYFPLSPGSVLTKSSVPMSNIRVLTP</sequence>
<dbReference type="EMBL" id="CAEZTA010000043">
    <property type="protein sequence ID" value="CAB4554120.1"/>
    <property type="molecule type" value="Genomic_DNA"/>
</dbReference>
<name>A0A6J6CRC2_9ZZZZ</name>
<gene>
    <name evidence="1" type="ORF">UFOPK1541_00451</name>
</gene>
<proteinExistence type="predicted"/>
<reference evidence="1" key="1">
    <citation type="submission" date="2020-05" db="EMBL/GenBank/DDBJ databases">
        <authorList>
            <person name="Chiriac C."/>
            <person name="Salcher M."/>
            <person name="Ghai R."/>
            <person name="Kavagutti S V."/>
        </authorList>
    </citation>
    <scope>NUCLEOTIDE SEQUENCE</scope>
</reference>
<accession>A0A6J6CRC2</accession>
<dbReference type="AlphaFoldDB" id="A0A6J6CRC2"/>
<evidence type="ECO:0000313" key="1">
    <source>
        <dbReference type="EMBL" id="CAB4554120.1"/>
    </source>
</evidence>
<protein>
    <submittedName>
        <fullName evidence="1">Unannotated protein</fullName>
    </submittedName>
</protein>
<organism evidence="1">
    <name type="scientific">freshwater metagenome</name>
    <dbReference type="NCBI Taxonomy" id="449393"/>
    <lineage>
        <taxon>unclassified sequences</taxon>
        <taxon>metagenomes</taxon>
        <taxon>ecological metagenomes</taxon>
    </lineage>
</organism>